<organism evidence="1">
    <name type="scientific">uncultured Gemmatimonadota bacterium</name>
    <dbReference type="NCBI Taxonomy" id="203437"/>
    <lineage>
        <taxon>Bacteria</taxon>
        <taxon>Pseudomonadati</taxon>
        <taxon>Gemmatimonadota</taxon>
        <taxon>environmental samples</taxon>
    </lineage>
</organism>
<sequence>AMLGVGAALLMSPERASGGDAVARVRGMRAPSEGRPGGGKGAAARMAKRRFKL</sequence>
<evidence type="ECO:0000313" key="1">
    <source>
        <dbReference type="EMBL" id="CAA9322236.1"/>
    </source>
</evidence>
<feature type="non-terminal residue" evidence="1">
    <location>
        <position position="1"/>
    </location>
</feature>
<dbReference type="EMBL" id="CADCTV010000361">
    <property type="protein sequence ID" value="CAA9322236.1"/>
    <property type="molecule type" value="Genomic_DNA"/>
</dbReference>
<proteinExistence type="predicted"/>
<dbReference type="AlphaFoldDB" id="A0A6J4L2G1"/>
<gene>
    <name evidence="1" type="ORF">AVDCRST_MAG89-1697</name>
</gene>
<reference evidence="1" key="1">
    <citation type="submission" date="2020-02" db="EMBL/GenBank/DDBJ databases">
        <authorList>
            <person name="Meier V. D."/>
        </authorList>
    </citation>
    <scope>NUCLEOTIDE SEQUENCE</scope>
    <source>
        <strain evidence="1">AVDCRST_MAG89</strain>
    </source>
</reference>
<name>A0A6J4L2G1_9BACT</name>
<accession>A0A6J4L2G1</accession>
<protein>
    <submittedName>
        <fullName evidence="1">Uncharacterized protein</fullName>
    </submittedName>
</protein>